<dbReference type="SUPFAM" id="SSF56219">
    <property type="entry name" value="DNase I-like"/>
    <property type="match status" value="1"/>
</dbReference>
<feature type="compositionally biased region" description="Basic and acidic residues" evidence="11">
    <location>
        <begin position="367"/>
        <end position="394"/>
    </location>
</feature>
<feature type="binding site" evidence="8">
    <location>
        <position position="543"/>
    </location>
    <ligand>
        <name>Mg(2+)</name>
        <dbReference type="ChEBI" id="CHEBI:18420"/>
        <label>1</label>
    </ligand>
</feature>
<dbReference type="GO" id="GO:0006284">
    <property type="term" value="P:base-excision repair"/>
    <property type="evidence" value="ECO:0007669"/>
    <property type="project" value="TreeGrafter"/>
</dbReference>
<feature type="binding site" evidence="8">
    <location>
        <position position="418"/>
    </location>
    <ligand>
        <name>Mg(2+)</name>
        <dbReference type="ChEBI" id="CHEBI:18420"/>
        <label>1</label>
    </ligand>
</feature>
<sequence length="964" mass="110373">MDQVEADHANEQESQRTSLITPQEDDVPVPDAIKRMMHNVANFTRTKESWNIEEDTVVYFSLDTSFSTNAIIEAFEAAGIDYEDILSIQRRLSSNTWVVAFRTATAKEQVLSAWNFVIAGHRVFIADCDHKISLVKVYNAPDEMPDSVIIGRSSVYGSVVSFRRDLLTNSIFNGVRAARMEVKKDIPSTVRIAGEFIRFCYPGQPKTCCRCGDLGHLIKDCEQSGHQSEECEMPPLCSICRSVDHLVYECPYFCFSANVSVTVQTVQNASTPSSYAGAAEAPHTVTFHSVLPSVPSKPGEDQGEKARGKEKQERTTSEVSKESLRRSYERGREFRERDGRGVAWDRGRKREREREQYRDRSHHYRRERSGDEDRHRSRDHDQEWSHRSHGRSSESSDSEGWTEVQYKILTTFIFFTLNVRGLVTPAKRDLVLHKLSLLDFDIILLQETHVSSKTQADESFKRWLGDCFWSFGTGKKAGVARFVSPRFPGKISKVLFDSDGRIFSALIHFGSCKFNLVNVYAPNTVRRRKYFLSPCRIIAGDFNCVDNKLDRLHVLNDSWPGKSIFRRFLSDCSLIDVWHKQHPRGTSYTWANANYSQASQLDRFLISGSLKSCIDCPTVFPCSFSDHDFVALTFSPDDCPRTRSGVWKFNSSLLHDVIFKCELPQLITDQKQFMATFQTIGVWWDNFKVGNESRSAEIWDLECSLSSLALREAEGAPIRSRAKWFEEGEKPTRHFFRRENQRAAKNSFESLINSQGQETLSQIDMESILVDFYKNLFSKDNLDLHVQESLIDDLEFTLSDYERTNETGILVTLDQEKAFDRVDHDFMHFLFKFGFGLSFRGWVSLFYKNVFSRIICNGSFRLPGAGGLQFKVSQYADDATLFVKTERSLSRLFQVVEMYEHGSGAKLNTSKSEAMWLGRWRCNGASPFGLNWVLKLRILGVHLSNGLVSVESENWRAKLDKLEL</sequence>
<feature type="compositionally biased region" description="Basic and acidic residues" evidence="11">
    <location>
        <begin position="298"/>
        <end position="359"/>
    </location>
</feature>
<organism evidence="13 14">
    <name type="scientific">Acropora cervicornis</name>
    <name type="common">Staghorn coral</name>
    <dbReference type="NCBI Taxonomy" id="6130"/>
    <lineage>
        <taxon>Eukaryota</taxon>
        <taxon>Metazoa</taxon>
        <taxon>Cnidaria</taxon>
        <taxon>Anthozoa</taxon>
        <taxon>Hexacorallia</taxon>
        <taxon>Scleractinia</taxon>
        <taxon>Astrocoeniina</taxon>
        <taxon>Acroporidae</taxon>
        <taxon>Acropora</taxon>
    </lineage>
</organism>
<keyword evidence="4 8" id="KW-0479">Metal-binding</keyword>
<dbReference type="Gene3D" id="4.10.60.10">
    <property type="entry name" value="Zinc finger, CCHC-type"/>
    <property type="match status" value="1"/>
</dbReference>
<dbReference type="GO" id="GO:0005634">
    <property type="term" value="C:nucleus"/>
    <property type="evidence" value="ECO:0007669"/>
    <property type="project" value="TreeGrafter"/>
</dbReference>
<feature type="active site" description="Proton acceptor" evidence="7">
    <location>
        <position position="627"/>
    </location>
</feature>
<dbReference type="GO" id="GO:0003676">
    <property type="term" value="F:nucleic acid binding"/>
    <property type="evidence" value="ECO:0007669"/>
    <property type="project" value="InterPro"/>
</dbReference>
<comment type="catalytic activity">
    <reaction evidence="1">
        <text>Exonucleolytic cleavage in the 3'- to 5'-direction to yield nucleoside 5'-phosphates.</text>
        <dbReference type="EC" id="3.1.11.2"/>
    </reaction>
</comment>
<dbReference type="Pfam" id="PF03372">
    <property type="entry name" value="Exo_endo_phos"/>
    <property type="match status" value="1"/>
</dbReference>
<dbReference type="GO" id="GO:0008311">
    <property type="term" value="F:double-stranded DNA 3'-5' DNA exonuclease activity"/>
    <property type="evidence" value="ECO:0007669"/>
    <property type="project" value="UniProtKB-EC"/>
</dbReference>
<dbReference type="InterPro" id="IPR004808">
    <property type="entry name" value="AP_endonuc_1"/>
</dbReference>
<feature type="binding site" evidence="8">
    <location>
        <position position="447"/>
    </location>
    <ligand>
        <name>Mg(2+)</name>
        <dbReference type="ChEBI" id="CHEBI:18420"/>
        <label>1</label>
    </ligand>
</feature>
<feature type="site" description="Interaction with DNA substrate" evidence="9">
    <location>
        <position position="627"/>
    </location>
</feature>
<protein>
    <recommendedName>
        <fullName evidence="3">exodeoxyribonuclease III</fullName>
        <ecNumber evidence="3">3.1.11.2</ecNumber>
    </recommendedName>
</protein>
<evidence type="ECO:0000256" key="5">
    <source>
        <dbReference type="ARBA" id="ARBA00022801"/>
    </source>
</evidence>
<evidence type="ECO:0000256" key="1">
    <source>
        <dbReference type="ARBA" id="ARBA00000493"/>
    </source>
</evidence>
<dbReference type="PANTHER" id="PTHR22748:SF26">
    <property type="entry name" value="ENDONUCLEASE_EXONUCLEASE_PHOSPHATASE DOMAIN-CONTAINING PROTEIN"/>
    <property type="match status" value="1"/>
</dbReference>
<dbReference type="InterPro" id="IPR001878">
    <property type="entry name" value="Znf_CCHC"/>
</dbReference>
<keyword evidence="5" id="KW-0378">Hydrolase</keyword>
<evidence type="ECO:0000256" key="2">
    <source>
        <dbReference type="ARBA" id="ARBA00007092"/>
    </source>
</evidence>
<feature type="binding site" evidence="8">
    <location>
        <position position="541"/>
    </location>
    <ligand>
        <name>Mg(2+)</name>
        <dbReference type="ChEBI" id="CHEBI:18420"/>
        <label>1</label>
    </ligand>
</feature>
<feature type="site" description="Important for catalytic activity" evidence="9">
    <location>
        <position position="602"/>
    </location>
</feature>
<dbReference type="GO" id="GO:0003906">
    <property type="term" value="F:DNA-(apurinic or apyrimidinic site) endonuclease activity"/>
    <property type="evidence" value="ECO:0007669"/>
    <property type="project" value="TreeGrafter"/>
</dbReference>
<dbReference type="EMBL" id="JARQWQ010000057">
    <property type="protein sequence ID" value="KAK2556280.1"/>
    <property type="molecule type" value="Genomic_DNA"/>
</dbReference>
<reference evidence="13" key="2">
    <citation type="journal article" date="2023" name="Science">
        <title>Genomic signatures of disease resistance in endangered staghorn corals.</title>
        <authorList>
            <person name="Vollmer S.V."/>
            <person name="Selwyn J.D."/>
            <person name="Despard B.A."/>
            <person name="Roesel C.L."/>
        </authorList>
    </citation>
    <scope>NUCLEOTIDE SEQUENCE</scope>
    <source>
        <strain evidence="13">K2</strain>
    </source>
</reference>
<feature type="compositionally biased region" description="Basic and acidic residues" evidence="11">
    <location>
        <begin position="1"/>
        <end position="14"/>
    </location>
</feature>
<proteinExistence type="inferred from homology"/>
<dbReference type="SMART" id="SM00343">
    <property type="entry name" value="ZnF_C2HC"/>
    <property type="match status" value="2"/>
</dbReference>
<dbReference type="Gene3D" id="3.60.10.10">
    <property type="entry name" value="Endonuclease/exonuclease/phosphatase"/>
    <property type="match status" value="1"/>
</dbReference>
<gene>
    <name evidence="13" type="ORF">P5673_021914</name>
</gene>
<feature type="non-terminal residue" evidence="13">
    <location>
        <position position="1"/>
    </location>
</feature>
<keyword evidence="10" id="KW-0862">Zinc</keyword>
<dbReference type="Proteomes" id="UP001249851">
    <property type="component" value="Unassembled WGS sequence"/>
</dbReference>
<keyword evidence="6 8" id="KW-0460">Magnesium</keyword>
<evidence type="ECO:0000256" key="8">
    <source>
        <dbReference type="PIRSR" id="PIRSR604808-2"/>
    </source>
</evidence>
<feature type="binding site" evidence="8">
    <location>
        <position position="626"/>
    </location>
    <ligand>
        <name>Mg(2+)</name>
        <dbReference type="ChEBI" id="CHEBI:18420"/>
        <label>1</label>
    </ligand>
</feature>
<dbReference type="AlphaFoldDB" id="A0AAD9V0H4"/>
<dbReference type="PROSITE" id="PS50158">
    <property type="entry name" value="ZF_CCHC"/>
    <property type="match status" value="1"/>
</dbReference>
<feature type="domain" description="CCHC-type" evidence="12">
    <location>
        <begin position="208"/>
        <end position="223"/>
    </location>
</feature>
<evidence type="ECO:0000256" key="4">
    <source>
        <dbReference type="ARBA" id="ARBA00022723"/>
    </source>
</evidence>
<accession>A0AAD9V0H4</accession>
<comment type="caution">
    <text evidence="13">The sequence shown here is derived from an EMBL/GenBank/DDBJ whole genome shotgun (WGS) entry which is preliminary data.</text>
</comment>
<evidence type="ECO:0000256" key="9">
    <source>
        <dbReference type="PIRSR" id="PIRSR604808-3"/>
    </source>
</evidence>
<feature type="site" description="Transition state stabilizer" evidence="9">
    <location>
        <position position="543"/>
    </location>
</feature>
<dbReference type="PANTHER" id="PTHR22748">
    <property type="entry name" value="AP ENDONUCLEASE"/>
    <property type="match status" value="1"/>
</dbReference>
<dbReference type="InterPro" id="IPR005135">
    <property type="entry name" value="Endo/exonuclease/phosphatase"/>
</dbReference>
<feature type="region of interest" description="Disordered" evidence="11">
    <location>
        <begin position="289"/>
        <end position="397"/>
    </location>
</feature>
<keyword evidence="8" id="KW-0464">Manganese</keyword>
<evidence type="ECO:0000256" key="10">
    <source>
        <dbReference type="PROSITE-ProRule" id="PRU00047"/>
    </source>
</evidence>
<feature type="active site" evidence="7">
    <location>
        <position position="520"/>
    </location>
</feature>
<dbReference type="InterPro" id="IPR036691">
    <property type="entry name" value="Endo/exonu/phosph_ase_sf"/>
</dbReference>
<keyword evidence="14" id="KW-1185">Reference proteome</keyword>
<dbReference type="GO" id="GO:0008081">
    <property type="term" value="F:phosphoric diester hydrolase activity"/>
    <property type="evidence" value="ECO:0007669"/>
    <property type="project" value="TreeGrafter"/>
</dbReference>
<feature type="binding site" evidence="8">
    <location>
        <position position="627"/>
    </location>
    <ligand>
        <name>Mg(2+)</name>
        <dbReference type="ChEBI" id="CHEBI:18420"/>
        <label>1</label>
    </ligand>
</feature>
<evidence type="ECO:0000256" key="7">
    <source>
        <dbReference type="PIRSR" id="PIRSR604808-1"/>
    </source>
</evidence>
<dbReference type="CDD" id="cd09076">
    <property type="entry name" value="L1-EN"/>
    <property type="match status" value="1"/>
</dbReference>
<name>A0AAD9V0H4_ACRCE</name>
<evidence type="ECO:0000256" key="11">
    <source>
        <dbReference type="SAM" id="MobiDB-lite"/>
    </source>
</evidence>
<dbReference type="GO" id="GO:0008270">
    <property type="term" value="F:zinc ion binding"/>
    <property type="evidence" value="ECO:0007669"/>
    <property type="project" value="UniProtKB-KW"/>
</dbReference>
<comment type="similarity">
    <text evidence="2">Belongs to the DNA repair enzymes AP/ExoA family.</text>
</comment>
<evidence type="ECO:0000313" key="14">
    <source>
        <dbReference type="Proteomes" id="UP001249851"/>
    </source>
</evidence>
<evidence type="ECO:0000256" key="6">
    <source>
        <dbReference type="ARBA" id="ARBA00022842"/>
    </source>
</evidence>
<keyword evidence="10" id="KW-0863">Zinc-finger</keyword>
<evidence type="ECO:0000313" key="13">
    <source>
        <dbReference type="EMBL" id="KAK2556280.1"/>
    </source>
</evidence>
<reference evidence="13" key="1">
    <citation type="journal article" date="2023" name="G3 (Bethesda)">
        <title>Whole genome assembly and annotation of the endangered Caribbean coral Acropora cervicornis.</title>
        <authorList>
            <person name="Selwyn J.D."/>
            <person name="Vollmer S.V."/>
        </authorList>
    </citation>
    <scope>NUCLEOTIDE SEQUENCE</scope>
    <source>
        <strain evidence="13">K2</strain>
    </source>
</reference>
<dbReference type="EC" id="3.1.11.2" evidence="3"/>
<feature type="region of interest" description="Disordered" evidence="11">
    <location>
        <begin position="1"/>
        <end position="25"/>
    </location>
</feature>
<evidence type="ECO:0000259" key="12">
    <source>
        <dbReference type="PROSITE" id="PS50158"/>
    </source>
</evidence>
<feature type="active site" description="Proton donor/acceptor" evidence="7">
    <location>
        <position position="541"/>
    </location>
</feature>
<comment type="cofactor">
    <cofactor evidence="8">
        <name>Mg(2+)</name>
        <dbReference type="ChEBI" id="CHEBI:18420"/>
    </cofactor>
    <cofactor evidence="8">
        <name>Mn(2+)</name>
        <dbReference type="ChEBI" id="CHEBI:29035"/>
    </cofactor>
    <text evidence="8">Probably binds two magnesium or manganese ions per subunit.</text>
</comment>
<evidence type="ECO:0000256" key="3">
    <source>
        <dbReference type="ARBA" id="ARBA00012115"/>
    </source>
</evidence>